<dbReference type="Proteomes" id="UP000285112">
    <property type="component" value="Unassembled WGS sequence"/>
</dbReference>
<evidence type="ECO:0000256" key="8">
    <source>
        <dbReference type="ARBA" id="ARBA00030046"/>
    </source>
</evidence>
<evidence type="ECO:0000313" key="11">
    <source>
        <dbReference type="EMBL" id="RJQ78873.1"/>
    </source>
</evidence>
<evidence type="ECO:0000256" key="9">
    <source>
        <dbReference type="ARBA" id="ARBA00044633"/>
    </source>
</evidence>
<dbReference type="Gene3D" id="3.65.10.10">
    <property type="entry name" value="Enolpyruvate transferase domain"/>
    <property type="match status" value="2"/>
</dbReference>
<dbReference type="PROSITE" id="PS00104">
    <property type="entry name" value="EPSP_SYNTHASE_1"/>
    <property type="match status" value="1"/>
</dbReference>
<evidence type="ECO:0000256" key="6">
    <source>
        <dbReference type="ARBA" id="ARBA00022679"/>
    </source>
</evidence>
<protein>
    <recommendedName>
        <fullName evidence="3">3-phosphoshikimate 1-carboxyvinyltransferase</fullName>
        <ecNumber evidence="3">2.5.1.19</ecNumber>
    </recommendedName>
    <alternativeName>
        <fullName evidence="8">5-enolpyruvylshikimate-3-phosphate synthase</fullName>
    </alternativeName>
</protein>
<evidence type="ECO:0000256" key="2">
    <source>
        <dbReference type="ARBA" id="ARBA00009948"/>
    </source>
</evidence>
<keyword evidence="6" id="KW-0808">Transferase</keyword>
<dbReference type="Pfam" id="PF00275">
    <property type="entry name" value="EPSP_synthase"/>
    <property type="match status" value="1"/>
</dbReference>
<evidence type="ECO:0000256" key="3">
    <source>
        <dbReference type="ARBA" id="ARBA00012450"/>
    </source>
</evidence>
<dbReference type="UniPathway" id="UPA00053">
    <property type="reaction ID" value="UER00089"/>
</dbReference>
<keyword evidence="7" id="KW-0057">Aromatic amino acid biosynthesis</keyword>
<sequence length="448" mass="47230">MPVATEYRAVPARIRLGRPHPGNGPVRAKPHADKAISQRATLLAAIADGQSQIRKLAGCRDTASNLRALDRLGVSVRVEGTSVTIDGVGPGGFDFRGEAVDAGNSATTARLLIAVLAGSRADCVVDGNDLLRNRPMDWLMEPLRQLGADLTCLGREERLPVRVAGRQLRGGTVEVEIDSAQPVSAMLFAGLAADGEVVIRRRTAARDHTERMLRWTGVDVRAAQNQVVLTPGTPRAFELTVPGDPSAAAVLAALHLASPRASSSLLLDDVCLNPTRLGFFRALRSLGADITWQERAGAGSPEPVGTIEVRGPLRLAGGTVGGKELIQAGIDELPLLAALCCRADQPLVIEDAAELRDKDIDRITATVELLTQFGIEASATSEGLIASPSEPKPPTELLLPRDHRLVFAGCVLAVLAGGELVLDGMDAAATSYPALVEDLATYVPVEVL</sequence>
<dbReference type="InterPro" id="IPR013792">
    <property type="entry name" value="RNA3'P_cycl/enolpyr_Trfase_a/b"/>
</dbReference>
<evidence type="ECO:0000256" key="4">
    <source>
        <dbReference type="ARBA" id="ARBA00022490"/>
    </source>
</evidence>
<evidence type="ECO:0000256" key="7">
    <source>
        <dbReference type="ARBA" id="ARBA00023141"/>
    </source>
</evidence>
<dbReference type="InterPro" id="IPR023193">
    <property type="entry name" value="EPSP_synthase_CS"/>
</dbReference>
<gene>
    <name evidence="11" type="ORF">D5S19_27235</name>
</gene>
<dbReference type="GO" id="GO:0008652">
    <property type="term" value="P:amino acid biosynthetic process"/>
    <property type="evidence" value="ECO:0007669"/>
    <property type="project" value="UniProtKB-KW"/>
</dbReference>
<dbReference type="InterPro" id="IPR006264">
    <property type="entry name" value="EPSP_synthase"/>
</dbReference>
<evidence type="ECO:0000256" key="5">
    <source>
        <dbReference type="ARBA" id="ARBA00022605"/>
    </source>
</evidence>
<keyword evidence="4" id="KW-0963">Cytoplasm</keyword>
<proteinExistence type="inferred from homology"/>
<organism evidence="11 12">
    <name type="scientific">Amycolatopsis panacis</name>
    <dbReference type="NCBI Taxonomy" id="2340917"/>
    <lineage>
        <taxon>Bacteria</taxon>
        <taxon>Bacillati</taxon>
        <taxon>Actinomycetota</taxon>
        <taxon>Actinomycetes</taxon>
        <taxon>Pseudonocardiales</taxon>
        <taxon>Pseudonocardiaceae</taxon>
        <taxon>Amycolatopsis</taxon>
    </lineage>
</organism>
<dbReference type="EMBL" id="QZFV01000127">
    <property type="protein sequence ID" value="RJQ78873.1"/>
    <property type="molecule type" value="Genomic_DNA"/>
</dbReference>
<keyword evidence="12" id="KW-1185">Reference proteome</keyword>
<evidence type="ECO:0000256" key="1">
    <source>
        <dbReference type="ARBA" id="ARBA00004811"/>
    </source>
</evidence>
<comment type="pathway">
    <text evidence="1">Metabolic intermediate biosynthesis; chorismate biosynthesis; chorismate from D-erythrose 4-phosphate and phosphoenolpyruvate: step 6/7.</text>
</comment>
<evidence type="ECO:0000259" key="10">
    <source>
        <dbReference type="Pfam" id="PF00275"/>
    </source>
</evidence>
<accession>A0A419HQW8</accession>
<dbReference type="SUPFAM" id="SSF55205">
    <property type="entry name" value="EPT/RTPC-like"/>
    <property type="match status" value="1"/>
</dbReference>
<dbReference type="RefSeq" id="WP_120026240.1">
    <property type="nucleotide sequence ID" value="NZ_QZFV01000127.1"/>
</dbReference>
<dbReference type="GO" id="GO:0009073">
    <property type="term" value="P:aromatic amino acid family biosynthetic process"/>
    <property type="evidence" value="ECO:0007669"/>
    <property type="project" value="UniProtKB-KW"/>
</dbReference>
<dbReference type="InterPro" id="IPR036968">
    <property type="entry name" value="Enolpyruvate_Tfrase_sf"/>
</dbReference>
<dbReference type="InterPro" id="IPR001986">
    <property type="entry name" value="Enolpyruvate_Tfrase_dom"/>
</dbReference>
<dbReference type="PANTHER" id="PTHR21090">
    <property type="entry name" value="AROM/DEHYDROQUINATE SYNTHASE"/>
    <property type="match status" value="1"/>
</dbReference>
<dbReference type="FunFam" id="3.65.10.10:FF:000005">
    <property type="entry name" value="3-phosphoshikimate 1-carboxyvinyltransferase"/>
    <property type="match status" value="1"/>
</dbReference>
<feature type="domain" description="Enolpyruvate transferase" evidence="10">
    <location>
        <begin position="29"/>
        <end position="439"/>
    </location>
</feature>
<evidence type="ECO:0000313" key="12">
    <source>
        <dbReference type="Proteomes" id="UP000285112"/>
    </source>
</evidence>
<dbReference type="EC" id="2.5.1.19" evidence="3"/>
<name>A0A419HQW8_9PSEU</name>
<reference evidence="11 12" key="1">
    <citation type="submission" date="2018-09" db="EMBL/GenBank/DDBJ databases">
        <title>YIM PH 21725 draft genome.</title>
        <authorList>
            <person name="Miao C."/>
        </authorList>
    </citation>
    <scope>NUCLEOTIDE SEQUENCE [LARGE SCALE GENOMIC DNA]</scope>
    <source>
        <strain evidence="12">YIM PH21725</strain>
    </source>
</reference>
<comment type="catalytic activity">
    <reaction evidence="9">
        <text>3-phosphoshikimate + phosphoenolpyruvate = 5-O-(1-carboxyvinyl)-3-phosphoshikimate + phosphate</text>
        <dbReference type="Rhea" id="RHEA:21256"/>
        <dbReference type="ChEBI" id="CHEBI:43474"/>
        <dbReference type="ChEBI" id="CHEBI:57701"/>
        <dbReference type="ChEBI" id="CHEBI:58702"/>
        <dbReference type="ChEBI" id="CHEBI:145989"/>
        <dbReference type="EC" id="2.5.1.19"/>
    </reaction>
    <physiologicalReaction direction="left-to-right" evidence="9">
        <dbReference type="Rhea" id="RHEA:21257"/>
    </physiologicalReaction>
</comment>
<comment type="caution">
    <text evidence="11">The sequence shown here is derived from an EMBL/GenBank/DDBJ whole genome shotgun (WGS) entry which is preliminary data.</text>
</comment>
<dbReference type="AlphaFoldDB" id="A0A419HQW8"/>
<dbReference type="PANTHER" id="PTHR21090:SF5">
    <property type="entry name" value="PENTAFUNCTIONAL AROM POLYPEPTIDE"/>
    <property type="match status" value="1"/>
</dbReference>
<comment type="similarity">
    <text evidence="2">Belongs to the EPSP synthase family.</text>
</comment>
<dbReference type="GO" id="GO:0009423">
    <property type="term" value="P:chorismate biosynthetic process"/>
    <property type="evidence" value="ECO:0007669"/>
    <property type="project" value="UniProtKB-UniPathway"/>
</dbReference>
<dbReference type="GO" id="GO:0003866">
    <property type="term" value="F:3-phosphoshikimate 1-carboxyvinyltransferase activity"/>
    <property type="evidence" value="ECO:0007669"/>
    <property type="project" value="UniProtKB-EC"/>
</dbReference>
<dbReference type="PIRSF" id="PIRSF000505">
    <property type="entry name" value="EPSPS"/>
    <property type="match status" value="1"/>
</dbReference>
<keyword evidence="5" id="KW-0028">Amino-acid biosynthesis</keyword>